<evidence type="ECO:0000313" key="1">
    <source>
        <dbReference type="EMBL" id="RLQ21547.1"/>
    </source>
</evidence>
<comment type="caution">
    <text evidence="1">The sequence shown here is derived from an EMBL/GenBank/DDBJ whole genome shotgun (WGS) entry which is preliminary data.</text>
</comment>
<dbReference type="AlphaFoldDB" id="A0A3L7DVF0"/>
<reference evidence="1 2" key="1">
    <citation type="submission" date="2018-07" db="EMBL/GenBank/DDBJ databases">
        <title>Halioglobus sp. genome submission.</title>
        <authorList>
            <person name="Ye M.-Q."/>
            <person name="Du Z.-J."/>
        </authorList>
    </citation>
    <scope>NUCLEOTIDE SEQUENCE [LARGE SCALE GENOMIC DNA]</scope>
    <source>
        <strain evidence="1 2">U0301</strain>
    </source>
</reference>
<accession>A0A3L7DVF0</accession>
<name>A0A3L7DVF0_9GAMM</name>
<sequence length="124" mass="13451">MAVYQTKTFARWAKKTGLRDAELYTAAQEVVAGQVEAKLGGNVYKKRVALPGGGKSGGSRTLIATRIGKHSFFLYGFEKNERSNIKANELSVLKSAAKVWLSMTADGLTAALKAGEIKEVKRDE</sequence>
<dbReference type="Proteomes" id="UP000265509">
    <property type="component" value="Unassembled WGS sequence"/>
</dbReference>
<evidence type="ECO:0000313" key="2">
    <source>
        <dbReference type="Proteomes" id="UP000265509"/>
    </source>
</evidence>
<keyword evidence="2" id="KW-1185">Reference proteome</keyword>
<gene>
    <name evidence="1" type="ORF">DWB85_12385</name>
</gene>
<dbReference type="RefSeq" id="WP_117955058.1">
    <property type="nucleotide sequence ID" value="NZ_QRAN01000012.1"/>
</dbReference>
<dbReference type="OrthoDB" id="8607264at2"/>
<dbReference type="PIRSF" id="PIRSF018634">
    <property type="entry name" value="UCP018634"/>
    <property type="match status" value="1"/>
</dbReference>
<dbReference type="EMBL" id="QRAN01000012">
    <property type="protein sequence ID" value="RLQ21547.1"/>
    <property type="molecule type" value="Genomic_DNA"/>
</dbReference>
<organism evidence="1 2">
    <name type="scientific">Seongchinamella sediminis</name>
    <dbReference type="NCBI Taxonomy" id="2283635"/>
    <lineage>
        <taxon>Bacteria</taxon>
        <taxon>Pseudomonadati</taxon>
        <taxon>Pseudomonadota</taxon>
        <taxon>Gammaproteobacteria</taxon>
        <taxon>Cellvibrionales</taxon>
        <taxon>Halieaceae</taxon>
        <taxon>Seongchinamella</taxon>
    </lineage>
</organism>
<dbReference type="Pfam" id="PF06296">
    <property type="entry name" value="RelE"/>
    <property type="match status" value="1"/>
</dbReference>
<proteinExistence type="predicted"/>
<protein>
    <submittedName>
        <fullName evidence="1">Type II toxin-antitoxin system RelE/ParE family toxin</fullName>
    </submittedName>
</protein>
<dbReference type="InterPro" id="IPR009387">
    <property type="entry name" value="HigB-2"/>
</dbReference>